<protein>
    <recommendedName>
        <fullName evidence="5">Chromosome partitioning protein ParA</fullName>
    </recommendedName>
</protein>
<keyword evidence="1" id="KW-0175">Coiled coil</keyword>
<evidence type="ECO:0000256" key="1">
    <source>
        <dbReference type="SAM" id="Coils"/>
    </source>
</evidence>
<gene>
    <name evidence="3" type="ORF">IEG06_07825</name>
</gene>
<evidence type="ECO:0000256" key="2">
    <source>
        <dbReference type="SAM" id="Phobius"/>
    </source>
</evidence>
<sequence>MLVFPHTYNYRIIIGSLVVVFVLLGSYTLTNYIQLEDYKTYVSQEKKLLENELSDMVVRYENVQVENVSLRKKLEQSKGNIERVLDSIKTLKPSASLLSLYRSKINLLQKENAEVLNLVSTLKTENERLASKTETISQHLVAAKNNTSSLVAKNKGLATANSNMSNALKKASALSLASLDAKAVKRVTKKRIVSTDNSSKANKLYVAFTLAKNKLATSGVKDLYIQILNPNNNVVADQGSVSFGEQSLIYSKKLKVEYKKQDIDVNTLITTDIDEPLTKGVYFVNVFYDNTRLGSTSILLK</sequence>
<evidence type="ECO:0000313" key="4">
    <source>
        <dbReference type="Proteomes" id="UP000627521"/>
    </source>
</evidence>
<organism evidence="3 4">
    <name type="scientific">Olleya marilimosa</name>
    <dbReference type="NCBI Taxonomy" id="272164"/>
    <lineage>
        <taxon>Bacteria</taxon>
        <taxon>Pseudomonadati</taxon>
        <taxon>Bacteroidota</taxon>
        <taxon>Flavobacteriia</taxon>
        <taxon>Flavobacteriales</taxon>
        <taxon>Flavobacteriaceae</taxon>
    </lineage>
</organism>
<evidence type="ECO:0008006" key="5">
    <source>
        <dbReference type="Google" id="ProtNLM"/>
    </source>
</evidence>
<name>A0ABR8LVF7_9FLAO</name>
<feature type="coiled-coil region" evidence="1">
    <location>
        <begin position="46"/>
        <end position="80"/>
    </location>
</feature>
<keyword evidence="2" id="KW-0812">Transmembrane</keyword>
<feature type="transmembrane region" description="Helical" evidence="2">
    <location>
        <begin position="12"/>
        <end position="33"/>
    </location>
</feature>
<keyword evidence="4" id="KW-1185">Reference proteome</keyword>
<accession>A0ABR8LVF7</accession>
<reference evidence="3 4" key="1">
    <citation type="submission" date="2020-09" db="EMBL/GenBank/DDBJ databases">
        <title>Bacillus nautilus sp. nov., Chryseoglobus crepusculi sp. nov, and Psychrobacter noctis sp. nov., isolated from deep-sea sponges from the equatorial Atlantic.</title>
        <authorList>
            <person name="Stennett H.L."/>
            <person name="Williams S.E."/>
        </authorList>
    </citation>
    <scope>NUCLEOTIDE SEQUENCE [LARGE SCALE GENOMIC DNA]</scope>
    <source>
        <strain evidence="3 4">28M-24</strain>
    </source>
</reference>
<dbReference type="EMBL" id="JACXXH010000003">
    <property type="protein sequence ID" value="MBD3863358.1"/>
    <property type="molecule type" value="Genomic_DNA"/>
</dbReference>
<dbReference type="RefSeq" id="WP_191099676.1">
    <property type="nucleotide sequence ID" value="NZ_JACXXF010000003.1"/>
</dbReference>
<comment type="caution">
    <text evidence="3">The sequence shown here is derived from an EMBL/GenBank/DDBJ whole genome shotgun (WGS) entry which is preliminary data.</text>
</comment>
<proteinExistence type="predicted"/>
<evidence type="ECO:0000313" key="3">
    <source>
        <dbReference type="EMBL" id="MBD3863358.1"/>
    </source>
</evidence>
<keyword evidence="2" id="KW-1133">Transmembrane helix</keyword>
<dbReference type="Proteomes" id="UP000627521">
    <property type="component" value="Unassembled WGS sequence"/>
</dbReference>
<keyword evidence="2" id="KW-0472">Membrane</keyword>